<keyword evidence="2" id="KW-1185">Reference proteome</keyword>
<organism evidence="1 2">
    <name type="scientific">Sunxiuqinia dokdonensis</name>
    <dbReference type="NCBI Taxonomy" id="1409788"/>
    <lineage>
        <taxon>Bacteria</taxon>
        <taxon>Pseudomonadati</taxon>
        <taxon>Bacteroidota</taxon>
        <taxon>Bacteroidia</taxon>
        <taxon>Marinilabiliales</taxon>
        <taxon>Prolixibacteraceae</taxon>
        <taxon>Sunxiuqinia</taxon>
    </lineage>
</organism>
<dbReference type="Proteomes" id="UP000036958">
    <property type="component" value="Unassembled WGS sequence"/>
</dbReference>
<evidence type="ECO:0000313" key="1">
    <source>
        <dbReference type="EMBL" id="KOH43885.1"/>
    </source>
</evidence>
<protein>
    <submittedName>
        <fullName evidence="1">Uncharacterized protein</fullName>
    </submittedName>
</protein>
<comment type="caution">
    <text evidence="1">The sequence shown here is derived from an EMBL/GenBank/DDBJ whole genome shotgun (WGS) entry which is preliminary data.</text>
</comment>
<accession>A0A0L8V5W9</accession>
<reference evidence="2" key="1">
    <citation type="submission" date="2015-07" db="EMBL/GenBank/DDBJ databases">
        <title>Genome sequencing of Sunxiuqinia dokdonensis strain SK.</title>
        <authorList>
            <person name="Ahn S."/>
            <person name="Kim B.-C."/>
        </authorList>
    </citation>
    <scope>NUCLEOTIDE SEQUENCE [LARGE SCALE GENOMIC DNA]</scope>
    <source>
        <strain evidence="2">SK</strain>
    </source>
</reference>
<evidence type="ECO:0000313" key="2">
    <source>
        <dbReference type="Proteomes" id="UP000036958"/>
    </source>
</evidence>
<gene>
    <name evidence="1" type="ORF">NC99_33810</name>
</gene>
<proteinExistence type="predicted"/>
<dbReference type="STRING" id="1409788.NC99_33810"/>
<dbReference type="AlphaFoldDB" id="A0A0L8V5W9"/>
<name>A0A0L8V5W9_9BACT</name>
<sequence>MLISLLTIHFYYSRKSGFLLSNSIVISRNYGQWGNDIVN</sequence>
<dbReference type="EMBL" id="LGIA01000176">
    <property type="protein sequence ID" value="KOH43885.1"/>
    <property type="molecule type" value="Genomic_DNA"/>
</dbReference>